<proteinExistence type="predicted"/>
<feature type="chain" id="PRO_5016988449" description="DUF4189 domain-containing protein" evidence="1">
    <location>
        <begin position="21"/>
        <end position="100"/>
    </location>
</feature>
<name>A0A346A3R7_9HYPH</name>
<dbReference type="EMBL" id="CP031417">
    <property type="protein sequence ID" value="AXK83814.1"/>
    <property type="molecule type" value="Genomic_DNA"/>
</dbReference>
<sequence length="100" mass="10567">MRTLFAGLTALLCLASTVHADERRMFIIANDADGYGVDRCLANGERCGAAAANAYCKTRAFASASTYHKVDREEITGSVPTGDACTGAGCEHYVAIVCTR</sequence>
<accession>A0A346A3R7</accession>
<evidence type="ECO:0000256" key="1">
    <source>
        <dbReference type="SAM" id="SignalP"/>
    </source>
</evidence>
<feature type="signal peptide" evidence="1">
    <location>
        <begin position="1"/>
        <end position="20"/>
    </location>
</feature>
<dbReference type="KEGG" id="ptaw:DW352_01630"/>
<organism evidence="2 3">
    <name type="scientific">Pseudolabrys taiwanensis</name>
    <dbReference type="NCBI Taxonomy" id="331696"/>
    <lineage>
        <taxon>Bacteria</taxon>
        <taxon>Pseudomonadati</taxon>
        <taxon>Pseudomonadota</taxon>
        <taxon>Alphaproteobacteria</taxon>
        <taxon>Hyphomicrobiales</taxon>
        <taxon>Xanthobacteraceae</taxon>
        <taxon>Pseudolabrys</taxon>
    </lineage>
</organism>
<evidence type="ECO:0000313" key="3">
    <source>
        <dbReference type="Proteomes" id="UP000254889"/>
    </source>
</evidence>
<keyword evidence="3" id="KW-1185">Reference proteome</keyword>
<reference evidence="2 3" key="1">
    <citation type="submission" date="2018-07" db="EMBL/GenBank/DDBJ databases">
        <authorList>
            <person name="Quirk P.G."/>
            <person name="Krulwich T.A."/>
        </authorList>
    </citation>
    <scope>NUCLEOTIDE SEQUENCE [LARGE SCALE GENOMIC DNA]</scope>
    <source>
        <strain evidence="2 3">CC-BB4</strain>
    </source>
</reference>
<evidence type="ECO:0000313" key="2">
    <source>
        <dbReference type="EMBL" id="AXK83814.1"/>
    </source>
</evidence>
<dbReference type="Proteomes" id="UP000254889">
    <property type="component" value="Chromosome"/>
</dbReference>
<keyword evidence="1" id="KW-0732">Signal</keyword>
<evidence type="ECO:0008006" key="4">
    <source>
        <dbReference type="Google" id="ProtNLM"/>
    </source>
</evidence>
<protein>
    <recommendedName>
        <fullName evidence="4">DUF4189 domain-containing protein</fullName>
    </recommendedName>
</protein>
<dbReference type="OrthoDB" id="9150143at2"/>
<gene>
    <name evidence="2" type="ORF">DW352_01630</name>
</gene>
<dbReference type="RefSeq" id="WP_115694193.1">
    <property type="nucleotide sequence ID" value="NZ_CP031417.1"/>
</dbReference>
<dbReference type="AlphaFoldDB" id="A0A346A3R7"/>